<reference evidence="3 4" key="1">
    <citation type="submission" date="2023-05" db="EMBL/GenBank/DDBJ databases">
        <title>B98-5 Cell Line De Novo Hybrid Assembly: An Optical Mapping Approach.</title>
        <authorList>
            <person name="Kananen K."/>
            <person name="Auerbach J.A."/>
            <person name="Kautto E."/>
            <person name="Blachly J.S."/>
        </authorList>
    </citation>
    <scope>NUCLEOTIDE SEQUENCE [LARGE SCALE GENOMIC DNA]</scope>
    <source>
        <strain evidence="3">B95-8</strain>
        <tissue evidence="3">Cell line</tissue>
    </source>
</reference>
<sequence length="80" mass="8726">MASEKTDDTSGEDNDEKEAVASKGRKTANSQGRRKGRITRSMANEANSEEAVTPQQSAELGERGQGRECGRLETWRVALT</sequence>
<name>A0ABQ9V0L4_SAGOE</name>
<keyword evidence="4" id="KW-1185">Reference proteome</keyword>
<dbReference type="PANTHER" id="PTHR13992:SF21">
    <property type="entry name" value="NUCLEAR RECEPTOR COREPRESSOR 2"/>
    <property type="match status" value="1"/>
</dbReference>
<evidence type="ECO:0000256" key="1">
    <source>
        <dbReference type="ARBA" id="ARBA00010097"/>
    </source>
</evidence>
<organism evidence="3 4">
    <name type="scientific">Saguinus oedipus</name>
    <name type="common">Cotton-top tamarin</name>
    <name type="synonym">Oedipomidas oedipus</name>
    <dbReference type="NCBI Taxonomy" id="9490"/>
    <lineage>
        <taxon>Eukaryota</taxon>
        <taxon>Metazoa</taxon>
        <taxon>Chordata</taxon>
        <taxon>Craniata</taxon>
        <taxon>Vertebrata</taxon>
        <taxon>Euteleostomi</taxon>
        <taxon>Mammalia</taxon>
        <taxon>Eutheria</taxon>
        <taxon>Euarchontoglires</taxon>
        <taxon>Primates</taxon>
        <taxon>Haplorrhini</taxon>
        <taxon>Platyrrhini</taxon>
        <taxon>Cebidae</taxon>
        <taxon>Callitrichinae</taxon>
        <taxon>Saguinus</taxon>
    </lineage>
</organism>
<dbReference type="InterPro" id="IPR051571">
    <property type="entry name" value="N-CoR_corepressor"/>
</dbReference>
<protein>
    <submittedName>
        <fullName evidence="3">Nuclear receptor corepressor 2</fullName>
    </submittedName>
</protein>
<feature type="region of interest" description="Disordered" evidence="2">
    <location>
        <begin position="1"/>
        <end position="80"/>
    </location>
</feature>
<evidence type="ECO:0000256" key="2">
    <source>
        <dbReference type="SAM" id="MobiDB-lite"/>
    </source>
</evidence>
<dbReference type="Proteomes" id="UP001266305">
    <property type="component" value="Unassembled WGS sequence"/>
</dbReference>
<evidence type="ECO:0000313" key="3">
    <source>
        <dbReference type="EMBL" id="KAK2102884.1"/>
    </source>
</evidence>
<evidence type="ECO:0000313" key="4">
    <source>
        <dbReference type="Proteomes" id="UP001266305"/>
    </source>
</evidence>
<dbReference type="PANTHER" id="PTHR13992">
    <property type="entry name" value="NUCLEAR RECEPTOR CO-REPRESSOR RELATED NCOR"/>
    <property type="match status" value="1"/>
</dbReference>
<comment type="similarity">
    <text evidence="1">Belongs to the N-CoR nuclear receptor corepressors family.</text>
</comment>
<comment type="caution">
    <text evidence="3">The sequence shown here is derived from an EMBL/GenBank/DDBJ whole genome shotgun (WGS) entry which is preliminary data.</text>
</comment>
<proteinExistence type="inferred from homology"/>
<keyword evidence="3" id="KW-0675">Receptor</keyword>
<gene>
    <name evidence="3" type="primary">NCOR2_3</name>
    <name evidence="3" type="ORF">P7K49_020551</name>
</gene>
<feature type="compositionally biased region" description="Basic and acidic residues" evidence="2">
    <location>
        <begin position="60"/>
        <end position="74"/>
    </location>
</feature>
<dbReference type="EMBL" id="JASSZA010000009">
    <property type="protein sequence ID" value="KAK2102884.1"/>
    <property type="molecule type" value="Genomic_DNA"/>
</dbReference>
<accession>A0ABQ9V0L4</accession>